<organism evidence="1 2">
    <name type="scientific">Aspergillus leporis</name>
    <dbReference type="NCBI Taxonomy" id="41062"/>
    <lineage>
        <taxon>Eukaryota</taxon>
        <taxon>Fungi</taxon>
        <taxon>Dikarya</taxon>
        <taxon>Ascomycota</taxon>
        <taxon>Pezizomycotina</taxon>
        <taxon>Eurotiomycetes</taxon>
        <taxon>Eurotiomycetidae</taxon>
        <taxon>Eurotiales</taxon>
        <taxon>Aspergillaceae</taxon>
        <taxon>Aspergillus</taxon>
        <taxon>Aspergillus subgen. Circumdati</taxon>
    </lineage>
</organism>
<dbReference type="AlphaFoldDB" id="A0A5N5WRE6"/>
<keyword evidence="2" id="KW-1185">Reference proteome</keyword>
<evidence type="ECO:0000313" key="1">
    <source>
        <dbReference type="EMBL" id="KAB8071138.1"/>
    </source>
</evidence>
<protein>
    <submittedName>
        <fullName evidence="1">Uncharacterized protein</fullName>
    </submittedName>
</protein>
<dbReference type="Proteomes" id="UP000326565">
    <property type="component" value="Unassembled WGS sequence"/>
</dbReference>
<gene>
    <name evidence="1" type="ORF">BDV29DRAFT_179744</name>
</gene>
<sequence length="99" mass="11145">MISPAHCFTGSSLKSPALSCLLSLSIRRPCFPCFLGRFLFPTNRSNRFPPEFDPRLAYVNNIQQELMYIMAETACVEWDQGGESSAGIDDQEVYMTGDR</sequence>
<evidence type="ECO:0000313" key="2">
    <source>
        <dbReference type="Proteomes" id="UP000326565"/>
    </source>
</evidence>
<reference evidence="1 2" key="1">
    <citation type="submission" date="2019-04" db="EMBL/GenBank/DDBJ databases">
        <title>Friends and foes A comparative genomics study of 23 Aspergillus species from section Flavi.</title>
        <authorList>
            <consortium name="DOE Joint Genome Institute"/>
            <person name="Kjaerbolling I."/>
            <person name="Vesth T."/>
            <person name="Frisvad J.C."/>
            <person name="Nybo J.L."/>
            <person name="Theobald S."/>
            <person name="Kildgaard S."/>
            <person name="Isbrandt T."/>
            <person name="Kuo A."/>
            <person name="Sato A."/>
            <person name="Lyhne E.K."/>
            <person name="Kogle M.E."/>
            <person name="Wiebenga A."/>
            <person name="Kun R.S."/>
            <person name="Lubbers R.J."/>
            <person name="Makela M.R."/>
            <person name="Barry K."/>
            <person name="Chovatia M."/>
            <person name="Clum A."/>
            <person name="Daum C."/>
            <person name="Haridas S."/>
            <person name="He G."/>
            <person name="LaButti K."/>
            <person name="Lipzen A."/>
            <person name="Mondo S."/>
            <person name="Riley R."/>
            <person name="Salamov A."/>
            <person name="Simmons B.A."/>
            <person name="Magnuson J.K."/>
            <person name="Henrissat B."/>
            <person name="Mortensen U.H."/>
            <person name="Larsen T.O."/>
            <person name="Devries R.P."/>
            <person name="Grigoriev I.V."/>
            <person name="Machida M."/>
            <person name="Baker S.E."/>
            <person name="Andersen M.R."/>
        </authorList>
    </citation>
    <scope>NUCLEOTIDE SEQUENCE [LARGE SCALE GENOMIC DNA]</scope>
    <source>
        <strain evidence="1 2">CBS 151.66</strain>
    </source>
</reference>
<name>A0A5N5WRE6_9EURO</name>
<accession>A0A5N5WRE6</accession>
<dbReference type="EMBL" id="ML732281">
    <property type="protein sequence ID" value="KAB8071138.1"/>
    <property type="molecule type" value="Genomic_DNA"/>
</dbReference>
<proteinExistence type="predicted"/>